<dbReference type="EMBL" id="CP141615">
    <property type="protein sequence ID" value="WRP16125.1"/>
    <property type="molecule type" value="Genomic_DNA"/>
</dbReference>
<protein>
    <submittedName>
        <fullName evidence="3">FecR family protein</fullName>
    </submittedName>
</protein>
<dbReference type="Gene3D" id="2.60.120.1440">
    <property type="match status" value="1"/>
</dbReference>
<gene>
    <name evidence="3" type="ORF">U7230_08390</name>
</gene>
<feature type="compositionally biased region" description="Pro residues" evidence="1">
    <location>
        <begin position="324"/>
        <end position="333"/>
    </location>
</feature>
<sequence length="333" mass="34869">MARASKPLRPERAAVTAPVRRAGWVAALLAATIAAWGWAALLGPSPLPADAASPPPVSVRVVQVSGDVAWRAGGAPDGWRPLLRGQALAAGDWIRTGTSGRVELVYAGGPPLSVALAQPPARLWVEPGTLLQVGAGYRSLSPEELRELARQTVRPEGAFGAAYLKIGSLWAEVSAAFGRIWRFEVETPTAVAGVRGTLFRLQVLPDGTTRLFVHSGAVELRSLRYRWTVREREAAAIRGDTGELQHGQTGTPPGPRTADEWSLDRFIEESLGHMPQERAASPQAGPGQPGPGDDGASSGGKQQGPAEPTQDDSNQGGQSQKGPKPSPKGGPAG</sequence>
<dbReference type="Proteomes" id="UP001332192">
    <property type="component" value="Chromosome"/>
</dbReference>
<feature type="domain" description="FecR protein" evidence="2">
    <location>
        <begin position="164"/>
        <end position="219"/>
    </location>
</feature>
<feature type="compositionally biased region" description="Gly residues" evidence="1">
    <location>
        <begin position="290"/>
        <end position="302"/>
    </location>
</feature>
<dbReference type="Pfam" id="PF04773">
    <property type="entry name" value="FecR"/>
    <property type="match status" value="1"/>
</dbReference>
<proteinExistence type="predicted"/>
<dbReference type="InterPro" id="IPR006860">
    <property type="entry name" value="FecR"/>
</dbReference>
<feature type="region of interest" description="Disordered" evidence="1">
    <location>
        <begin position="273"/>
        <end position="333"/>
    </location>
</feature>
<evidence type="ECO:0000313" key="3">
    <source>
        <dbReference type="EMBL" id="WRP16125.1"/>
    </source>
</evidence>
<feature type="region of interest" description="Disordered" evidence="1">
    <location>
        <begin position="238"/>
        <end position="259"/>
    </location>
</feature>
<reference evidence="3 4" key="1">
    <citation type="journal article" date="2024" name="Front. Microbiol.">
        <title>Novel thermophilic genera Geochorda gen. nov. and Carboxydochorda gen. nov. from the deep terrestrial subsurface reveal the ecophysiological diversity in the class Limnochordia.</title>
        <authorList>
            <person name="Karnachuk O.V."/>
            <person name="Lukina A.P."/>
            <person name="Avakyan M.R."/>
            <person name="Kadnikov V.V."/>
            <person name="Begmatov S."/>
            <person name="Beletsky A.V."/>
            <person name="Vlasova K.G."/>
            <person name="Novikov A.A."/>
            <person name="Shcherbakova V.A."/>
            <person name="Mardanov A.V."/>
            <person name="Ravin N.V."/>
        </authorList>
    </citation>
    <scope>NUCLEOTIDE SEQUENCE [LARGE SCALE GENOMIC DNA]</scope>
    <source>
        <strain evidence="3 4">L945</strain>
    </source>
</reference>
<evidence type="ECO:0000313" key="4">
    <source>
        <dbReference type="Proteomes" id="UP001332192"/>
    </source>
</evidence>
<evidence type="ECO:0000259" key="2">
    <source>
        <dbReference type="Pfam" id="PF04773"/>
    </source>
</evidence>
<dbReference type="RefSeq" id="WP_324715398.1">
    <property type="nucleotide sequence ID" value="NZ_CP141615.1"/>
</dbReference>
<keyword evidence="4" id="KW-1185">Reference proteome</keyword>
<evidence type="ECO:0000256" key="1">
    <source>
        <dbReference type="SAM" id="MobiDB-lite"/>
    </source>
</evidence>
<dbReference type="PANTHER" id="PTHR38731">
    <property type="entry name" value="LIPL45-RELATED LIPOPROTEIN-RELATED"/>
    <property type="match status" value="1"/>
</dbReference>
<organism evidence="3 4">
    <name type="scientific">Carboxydichorda subterranea</name>
    <dbReference type="NCBI Taxonomy" id="3109565"/>
    <lineage>
        <taxon>Bacteria</taxon>
        <taxon>Bacillati</taxon>
        <taxon>Bacillota</taxon>
        <taxon>Limnochordia</taxon>
        <taxon>Limnochordales</taxon>
        <taxon>Geochordaceae</taxon>
        <taxon>Carboxydichorda</taxon>
    </lineage>
</organism>
<name>A0ABZ1BU22_9FIRM</name>
<accession>A0ABZ1BU22</accession>